<keyword evidence="4 8" id="KW-0378">Hydrolase</keyword>
<proteinExistence type="inferred from homology"/>
<dbReference type="InterPro" id="IPR021109">
    <property type="entry name" value="Peptidase_aspartic_dom_sf"/>
</dbReference>
<evidence type="ECO:0000256" key="5">
    <source>
        <dbReference type="ARBA" id="ARBA00023145"/>
    </source>
</evidence>
<dbReference type="Proteomes" id="UP000504610">
    <property type="component" value="Chromosome 4"/>
</dbReference>
<keyword evidence="3 8" id="KW-0064">Aspartyl protease</keyword>
<evidence type="ECO:0000313" key="11">
    <source>
        <dbReference type="Proteomes" id="UP000504610"/>
    </source>
</evidence>
<evidence type="ECO:0000256" key="4">
    <source>
        <dbReference type="ARBA" id="ARBA00022801"/>
    </source>
</evidence>
<dbReference type="PROSITE" id="PS00141">
    <property type="entry name" value="ASP_PROTEASE"/>
    <property type="match status" value="1"/>
</dbReference>
<dbReference type="Pfam" id="PF00026">
    <property type="entry name" value="Asp"/>
    <property type="match status" value="1"/>
</dbReference>
<dbReference type="RefSeq" id="XP_018477827.1">
    <property type="nucleotide sequence ID" value="XM_018622325.2"/>
</dbReference>
<dbReference type="PANTHER" id="PTHR47966:SF84">
    <property type="entry name" value="EUKARYOTIC ASPARTYL PROTEASE FAMILY PROTEIN"/>
    <property type="match status" value="1"/>
</dbReference>
<dbReference type="PRINTS" id="PR00792">
    <property type="entry name" value="PEPSIN"/>
</dbReference>
<feature type="domain" description="Peptidase A1" evidence="10">
    <location>
        <begin position="50"/>
        <end position="355"/>
    </location>
</feature>
<dbReference type="OrthoDB" id="1026926at2759"/>
<feature type="disulfide bond" evidence="7">
    <location>
        <begin position="285"/>
        <end position="318"/>
    </location>
</feature>
<evidence type="ECO:0000256" key="6">
    <source>
        <dbReference type="PIRSR" id="PIRSR601461-1"/>
    </source>
</evidence>
<dbReference type="KEGG" id="rsz:108848869"/>
<evidence type="ECO:0000313" key="12">
    <source>
        <dbReference type="RefSeq" id="XP_018477827.1"/>
    </source>
</evidence>
<dbReference type="GO" id="GO:0006508">
    <property type="term" value="P:proteolysis"/>
    <property type="evidence" value="ECO:0007669"/>
    <property type="project" value="UniProtKB-KW"/>
</dbReference>
<evidence type="ECO:0000259" key="10">
    <source>
        <dbReference type="PROSITE" id="PS51767"/>
    </source>
</evidence>
<dbReference type="PROSITE" id="PS51767">
    <property type="entry name" value="PEPTIDASE_A1"/>
    <property type="match status" value="1"/>
</dbReference>
<dbReference type="PANTHER" id="PTHR47966">
    <property type="entry name" value="BETA-SITE APP-CLEAVING ENZYME, ISOFORM A-RELATED"/>
    <property type="match status" value="1"/>
</dbReference>
<feature type="active site" evidence="6">
    <location>
        <position position="68"/>
    </location>
</feature>
<accession>A0A6J0MZD0</accession>
<dbReference type="InterPro" id="IPR033121">
    <property type="entry name" value="PEPTIDASE_A1"/>
</dbReference>
<reference evidence="12" key="2">
    <citation type="submission" date="2025-08" db="UniProtKB">
        <authorList>
            <consortium name="RefSeq"/>
        </authorList>
    </citation>
    <scope>IDENTIFICATION</scope>
    <source>
        <tissue evidence="12">Leaf</tissue>
    </source>
</reference>
<feature type="chain" id="PRO_5027066767" evidence="9">
    <location>
        <begin position="21"/>
        <end position="358"/>
    </location>
</feature>
<evidence type="ECO:0000256" key="9">
    <source>
        <dbReference type="SAM" id="SignalP"/>
    </source>
</evidence>
<evidence type="ECO:0000256" key="2">
    <source>
        <dbReference type="ARBA" id="ARBA00022670"/>
    </source>
</evidence>
<dbReference type="InterPro" id="IPR001969">
    <property type="entry name" value="Aspartic_peptidase_AS"/>
</dbReference>
<dbReference type="GeneID" id="108848869"/>
<dbReference type="GO" id="GO:0004190">
    <property type="term" value="F:aspartic-type endopeptidase activity"/>
    <property type="evidence" value="ECO:0007669"/>
    <property type="project" value="UniProtKB-KW"/>
</dbReference>
<dbReference type="AlphaFoldDB" id="A0A6J0MZD0"/>
<feature type="signal peptide" evidence="9">
    <location>
        <begin position="1"/>
        <end position="20"/>
    </location>
</feature>
<name>A0A6J0MZD0_RAPSA</name>
<protein>
    <submittedName>
        <fullName evidence="12">Aspartic proteinase A3-like</fullName>
    </submittedName>
</protein>
<keyword evidence="11" id="KW-1185">Reference proteome</keyword>
<feature type="active site" evidence="6">
    <location>
        <position position="260"/>
    </location>
</feature>
<dbReference type="SUPFAM" id="SSF50630">
    <property type="entry name" value="Acid proteases"/>
    <property type="match status" value="1"/>
</dbReference>
<evidence type="ECO:0000256" key="8">
    <source>
        <dbReference type="RuleBase" id="RU000454"/>
    </source>
</evidence>
<evidence type="ECO:0000256" key="3">
    <source>
        <dbReference type="ARBA" id="ARBA00022750"/>
    </source>
</evidence>
<evidence type="ECO:0000256" key="7">
    <source>
        <dbReference type="PIRSR" id="PIRSR601461-2"/>
    </source>
</evidence>
<keyword evidence="2 8" id="KW-0645">Protease</keyword>
<organism evidence="11 12">
    <name type="scientific">Raphanus sativus</name>
    <name type="common">Radish</name>
    <name type="synonym">Raphanus raphanistrum var. sativus</name>
    <dbReference type="NCBI Taxonomy" id="3726"/>
    <lineage>
        <taxon>Eukaryota</taxon>
        <taxon>Viridiplantae</taxon>
        <taxon>Streptophyta</taxon>
        <taxon>Embryophyta</taxon>
        <taxon>Tracheophyta</taxon>
        <taxon>Spermatophyta</taxon>
        <taxon>Magnoliopsida</taxon>
        <taxon>eudicotyledons</taxon>
        <taxon>Gunneridae</taxon>
        <taxon>Pentapetalae</taxon>
        <taxon>rosids</taxon>
        <taxon>malvids</taxon>
        <taxon>Brassicales</taxon>
        <taxon>Brassicaceae</taxon>
        <taxon>Brassiceae</taxon>
        <taxon>Raphanus</taxon>
    </lineage>
</organism>
<comment type="similarity">
    <text evidence="1 8">Belongs to the peptidase A1 family.</text>
</comment>
<keyword evidence="5" id="KW-0865">Zymogen</keyword>
<keyword evidence="9" id="KW-0732">Signal</keyword>
<reference evidence="11" key="1">
    <citation type="journal article" date="2019" name="Database">
        <title>The radish genome database (RadishGD): an integrated information resource for radish genomics.</title>
        <authorList>
            <person name="Yu H.J."/>
            <person name="Baek S."/>
            <person name="Lee Y.J."/>
            <person name="Cho A."/>
            <person name="Mun J.H."/>
        </authorList>
    </citation>
    <scope>NUCLEOTIDE SEQUENCE [LARGE SCALE GENOMIC DNA]</scope>
    <source>
        <strain evidence="11">cv. WK10039</strain>
    </source>
</reference>
<dbReference type="InterPro" id="IPR001461">
    <property type="entry name" value="Aspartic_peptidase_A1"/>
</dbReference>
<gene>
    <name evidence="12" type="primary">LOC108848869</name>
</gene>
<dbReference type="Gene3D" id="2.40.70.10">
    <property type="entry name" value="Acid Proteases"/>
    <property type="match status" value="2"/>
</dbReference>
<dbReference type="FunFam" id="2.40.70.10:FF:000115">
    <property type="entry name" value="Lysosomal aspartic protease"/>
    <property type="match status" value="1"/>
</dbReference>
<sequence>MESIWFFVISAVLLSGSCHGLSNGTVKVILKKYINGNRFIGLVNYRDVVLYGDIDVGDPPQRFRVVFDTGSADLWIPSSTYPKTVHPHQKFNPKASRTYIQSGGGVLDLKYEKGELTGFLGRDKVMVGGVLLDRQEFIQATKPGPHIEDVVYDGILGLGFPSLAVKGTTTVLENMMNKRLINKNIFSFWIRSYHGDGRHEDPNGGQIVFGGFDPNHFKGEHTYVPVYGRIRNFWRIKMTTIHIGETPTRHCAAQCVAIVDSGITDILGPKKPISDINKALGKVSCSTMRTMPTIFFTIGGKLFPLTPDDYIAKDGGKCFSRFVESHRWFLGLAFMRAYHTIFDLQDQKKPRVGFAIAT</sequence>
<evidence type="ECO:0000256" key="1">
    <source>
        <dbReference type="ARBA" id="ARBA00007447"/>
    </source>
</evidence>
<keyword evidence="7" id="KW-1015">Disulfide bond</keyword>